<gene>
    <name evidence="3" type="ORF">ACIGW0_06005</name>
</gene>
<keyword evidence="3" id="KW-0540">Nuclease</keyword>
<dbReference type="GO" id="GO:0004519">
    <property type="term" value="F:endonuclease activity"/>
    <property type="evidence" value="ECO:0007669"/>
    <property type="project" value="UniProtKB-KW"/>
</dbReference>
<feature type="domain" description="HNH nuclease" evidence="2">
    <location>
        <begin position="157"/>
        <end position="219"/>
    </location>
</feature>
<dbReference type="RefSeq" id="WP_399611444.1">
    <property type="nucleotide sequence ID" value="NZ_JBITYT010000002.1"/>
</dbReference>
<dbReference type="SMART" id="SM00507">
    <property type="entry name" value="HNHc"/>
    <property type="match status" value="1"/>
</dbReference>
<evidence type="ECO:0000313" key="3">
    <source>
        <dbReference type="EMBL" id="MFI9118951.1"/>
    </source>
</evidence>
<dbReference type="InterPro" id="IPR003615">
    <property type="entry name" value="HNH_nuc"/>
</dbReference>
<dbReference type="InterPro" id="IPR002711">
    <property type="entry name" value="HNH"/>
</dbReference>
<keyword evidence="3" id="KW-0255">Endonuclease</keyword>
<dbReference type="Gene3D" id="1.10.30.50">
    <property type="match status" value="1"/>
</dbReference>
<keyword evidence="3" id="KW-0378">Hydrolase</keyword>
<evidence type="ECO:0000256" key="1">
    <source>
        <dbReference type="SAM" id="MobiDB-lite"/>
    </source>
</evidence>
<organism evidence="3 4">
    <name type="scientific">Streptomyces bikiniensis</name>
    <dbReference type="NCBI Taxonomy" id="1896"/>
    <lineage>
        <taxon>Bacteria</taxon>
        <taxon>Bacillati</taxon>
        <taxon>Actinomycetota</taxon>
        <taxon>Actinomycetes</taxon>
        <taxon>Kitasatosporales</taxon>
        <taxon>Streptomycetaceae</taxon>
        <taxon>Streptomyces</taxon>
    </lineage>
</organism>
<sequence length="244" mass="27375">MAQVPWVRDELMLACALVMENDWRELRQSDLRVLELSDLLRSLPLHEAAAVDLRFRSPSSVSRKTTDIATAHPHHTGSATKGGRPTREIVADFLEHPAEMLAAAQALRAGIASGELHRAPAHPDEVGEDGEPSAQEGRLLIRLALHRERDRGLRDRKIRQIRRLNQPIRCEVCTFDFAATYGPLGADYIEVHHVTPLHVSGPGETRLEDLALLCANCHRMCHRNYAGKAWRTPSSLREEMRTVT</sequence>
<reference evidence="3 4" key="1">
    <citation type="submission" date="2024-10" db="EMBL/GenBank/DDBJ databases">
        <title>The Natural Products Discovery Center: Release of the First 8490 Sequenced Strains for Exploring Actinobacteria Biosynthetic Diversity.</title>
        <authorList>
            <person name="Kalkreuter E."/>
            <person name="Kautsar S.A."/>
            <person name="Yang D."/>
            <person name="Bader C.D."/>
            <person name="Teijaro C.N."/>
            <person name="Fluegel L."/>
            <person name="Davis C.M."/>
            <person name="Simpson J.R."/>
            <person name="Lauterbach L."/>
            <person name="Steele A.D."/>
            <person name="Gui C."/>
            <person name="Meng S."/>
            <person name="Li G."/>
            <person name="Viehrig K."/>
            <person name="Ye F."/>
            <person name="Su P."/>
            <person name="Kiefer A.F."/>
            <person name="Nichols A."/>
            <person name="Cepeda A.J."/>
            <person name="Yan W."/>
            <person name="Fan B."/>
            <person name="Jiang Y."/>
            <person name="Adhikari A."/>
            <person name="Zheng C.-J."/>
            <person name="Schuster L."/>
            <person name="Cowan T.M."/>
            <person name="Smanski M.J."/>
            <person name="Chevrette M.G."/>
            <person name="De Carvalho L.P.S."/>
            <person name="Shen B."/>
        </authorList>
    </citation>
    <scope>NUCLEOTIDE SEQUENCE [LARGE SCALE GENOMIC DNA]</scope>
    <source>
        <strain evidence="3 4">NPDC053346</strain>
    </source>
</reference>
<evidence type="ECO:0000313" key="4">
    <source>
        <dbReference type="Proteomes" id="UP001614391"/>
    </source>
</evidence>
<accession>A0ABW8CQ52</accession>
<comment type="caution">
    <text evidence="3">The sequence shown here is derived from an EMBL/GenBank/DDBJ whole genome shotgun (WGS) entry which is preliminary data.</text>
</comment>
<protein>
    <submittedName>
        <fullName evidence="3">HNH endonuclease</fullName>
    </submittedName>
</protein>
<evidence type="ECO:0000259" key="2">
    <source>
        <dbReference type="SMART" id="SM00507"/>
    </source>
</evidence>
<feature type="region of interest" description="Disordered" evidence="1">
    <location>
        <begin position="63"/>
        <end position="84"/>
    </location>
</feature>
<dbReference type="EMBL" id="JBITYT010000002">
    <property type="protein sequence ID" value="MFI9118951.1"/>
    <property type="molecule type" value="Genomic_DNA"/>
</dbReference>
<keyword evidence="4" id="KW-1185">Reference proteome</keyword>
<proteinExistence type="predicted"/>
<name>A0ABW8CQ52_STRBI</name>
<dbReference type="Proteomes" id="UP001614391">
    <property type="component" value="Unassembled WGS sequence"/>
</dbReference>
<dbReference type="Pfam" id="PF01844">
    <property type="entry name" value="HNH"/>
    <property type="match status" value="1"/>
</dbReference>
<dbReference type="CDD" id="cd00085">
    <property type="entry name" value="HNHc"/>
    <property type="match status" value="1"/>
</dbReference>